<dbReference type="EMBL" id="KN846958">
    <property type="protein sequence ID" value="KIW68954.1"/>
    <property type="molecule type" value="Genomic_DNA"/>
</dbReference>
<evidence type="ECO:0000313" key="7">
    <source>
        <dbReference type="EMBL" id="KIW68954.1"/>
    </source>
</evidence>
<dbReference type="Gene3D" id="3.30.9.10">
    <property type="entry name" value="D-Amino Acid Oxidase, subunit A, domain 2"/>
    <property type="match status" value="1"/>
</dbReference>
<organism evidence="7 8">
    <name type="scientific">Phialophora macrospora</name>
    <dbReference type="NCBI Taxonomy" id="1851006"/>
    <lineage>
        <taxon>Eukaryota</taxon>
        <taxon>Fungi</taxon>
        <taxon>Dikarya</taxon>
        <taxon>Ascomycota</taxon>
        <taxon>Pezizomycotina</taxon>
        <taxon>Eurotiomycetes</taxon>
        <taxon>Chaetothyriomycetidae</taxon>
        <taxon>Chaetothyriales</taxon>
        <taxon>Herpotrichiellaceae</taxon>
        <taxon>Phialophora</taxon>
    </lineage>
</organism>
<dbReference type="Proteomes" id="UP000054266">
    <property type="component" value="Unassembled WGS sequence"/>
</dbReference>
<evidence type="ECO:0000313" key="8">
    <source>
        <dbReference type="Proteomes" id="UP000054266"/>
    </source>
</evidence>
<dbReference type="SUPFAM" id="SSF51905">
    <property type="entry name" value="FAD/NAD(P)-binding domain"/>
    <property type="match status" value="1"/>
</dbReference>
<comment type="similarity">
    <text evidence="2">Belongs to the MSOX/MTOX family.</text>
</comment>
<evidence type="ECO:0000256" key="2">
    <source>
        <dbReference type="ARBA" id="ARBA00010989"/>
    </source>
</evidence>
<name>A0A0D2GAF6_9EURO</name>
<evidence type="ECO:0000256" key="1">
    <source>
        <dbReference type="ARBA" id="ARBA00001974"/>
    </source>
</evidence>
<feature type="domain" description="FAD dependent oxidoreductase" evidence="6">
    <location>
        <begin position="11"/>
        <end position="429"/>
    </location>
</feature>
<dbReference type="Gene3D" id="3.50.50.60">
    <property type="entry name" value="FAD/NAD(P)-binding domain"/>
    <property type="match status" value="1"/>
</dbReference>
<keyword evidence="3" id="KW-0285">Flavoprotein</keyword>
<dbReference type="PANTHER" id="PTHR10961">
    <property type="entry name" value="PEROXISOMAL SARCOSINE OXIDASE"/>
    <property type="match status" value="1"/>
</dbReference>
<dbReference type="GO" id="GO:0050660">
    <property type="term" value="F:flavin adenine dinucleotide binding"/>
    <property type="evidence" value="ECO:0007669"/>
    <property type="project" value="InterPro"/>
</dbReference>
<reference evidence="7 8" key="1">
    <citation type="submission" date="2015-01" db="EMBL/GenBank/DDBJ databases">
        <title>The Genome Sequence of Capronia semiimmersa CBS27337.</title>
        <authorList>
            <consortium name="The Broad Institute Genomics Platform"/>
            <person name="Cuomo C."/>
            <person name="de Hoog S."/>
            <person name="Gorbushina A."/>
            <person name="Stielow B."/>
            <person name="Teixiera M."/>
            <person name="Abouelleil A."/>
            <person name="Chapman S.B."/>
            <person name="Priest M."/>
            <person name="Young S.K."/>
            <person name="Wortman J."/>
            <person name="Nusbaum C."/>
            <person name="Birren B."/>
        </authorList>
    </citation>
    <scope>NUCLEOTIDE SEQUENCE [LARGE SCALE GENOMIC DNA]</scope>
    <source>
        <strain evidence="7 8">CBS 27337</strain>
    </source>
</reference>
<dbReference type="HOGENOM" id="CLU_007884_0_0_1"/>
<proteinExistence type="inferred from homology"/>
<dbReference type="GO" id="GO:0008115">
    <property type="term" value="F:sarcosine oxidase activity"/>
    <property type="evidence" value="ECO:0007669"/>
    <property type="project" value="TreeGrafter"/>
</dbReference>
<dbReference type="InterPro" id="IPR036188">
    <property type="entry name" value="FAD/NAD-bd_sf"/>
</dbReference>
<keyword evidence="8" id="KW-1185">Reference proteome</keyword>
<evidence type="ECO:0000256" key="3">
    <source>
        <dbReference type="ARBA" id="ARBA00022630"/>
    </source>
</evidence>
<dbReference type="SUPFAM" id="SSF54373">
    <property type="entry name" value="FAD-linked reductases, C-terminal domain"/>
    <property type="match status" value="1"/>
</dbReference>
<evidence type="ECO:0000256" key="4">
    <source>
        <dbReference type="ARBA" id="ARBA00022827"/>
    </source>
</evidence>
<dbReference type="Pfam" id="PF01266">
    <property type="entry name" value="DAO"/>
    <property type="match status" value="1"/>
</dbReference>
<evidence type="ECO:0000259" key="6">
    <source>
        <dbReference type="Pfam" id="PF01266"/>
    </source>
</evidence>
<keyword evidence="4" id="KW-0274">FAD</keyword>
<protein>
    <recommendedName>
        <fullName evidence="6">FAD dependent oxidoreductase domain-containing protein</fullName>
    </recommendedName>
</protein>
<dbReference type="AlphaFoldDB" id="A0A0D2GAF6"/>
<accession>A0A0D2GAF6</accession>
<evidence type="ECO:0000256" key="5">
    <source>
        <dbReference type="ARBA" id="ARBA00023002"/>
    </source>
</evidence>
<dbReference type="STRING" id="5601.A0A0D2GAF6"/>
<dbReference type="PANTHER" id="PTHR10961:SF15">
    <property type="entry name" value="FAD DEPENDENT OXIDOREDUCTASE DOMAIN-CONTAINING PROTEIN"/>
    <property type="match status" value="1"/>
</dbReference>
<keyword evidence="5" id="KW-0560">Oxidoreductase</keyword>
<dbReference type="InterPro" id="IPR045170">
    <property type="entry name" value="MTOX"/>
</dbReference>
<gene>
    <name evidence="7" type="ORF">PV04_04865</name>
</gene>
<sequence>MGTPPIKADSIVIVGAGVFGLSTALHLAQRGYSNVTVFDAQPYEATKYDYLCGSDAASADLNKIIRSAYGEQTEYQDLSTEAIRSWKAWNDEISTGKCVPDGMKMTDKVFVNNGHLSLVDGDELPPFERATVRNMEQAGLVDTQLITTDQGQAETMRTLGFGYAIDPFQRQLRGKGYLGVLDATGGIAVADKACRFALRKAKDLGVQFILHHESGRFVAFCYDEAGKVIGIKTNDSQKHFASKVIMACGGWTPSLLPELDGVCETTAGSVIMLKIPPSSPLFERFAPERFPSWSYKMRDGANGGLYGFPRDDKGYLKIGYRGTKYTNPKMQKDGRERSVPVTRYTDNEKVTQLPNQAVRVLKSFIAEFLPELAEEGIDIELTRLCWYTDSFDNHYVIDYLPGQDSVLVATGGSGHAFKYLPTIGNWIVDIMEGVGLNRQLVRNWRWRKLQRGQQAVNVLMEGSNGPRSLKNVEMSTDNDLKLSNRARL</sequence>
<comment type="cofactor">
    <cofactor evidence="1">
        <name>FAD</name>
        <dbReference type="ChEBI" id="CHEBI:57692"/>
    </cofactor>
</comment>
<dbReference type="InterPro" id="IPR006076">
    <property type="entry name" value="FAD-dep_OxRdtase"/>
</dbReference>